<reference evidence="1" key="2">
    <citation type="submission" date="2023-06" db="EMBL/GenBank/DDBJ databases">
        <authorList>
            <consortium name="Lawrence Berkeley National Laboratory"/>
            <person name="Haridas S."/>
            <person name="Hensen N."/>
            <person name="Bonometti L."/>
            <person name="Westerberg I."/>
            <person name="Brannstrom I.O."/>
            <person name="Guillou S."/>
            <person name="Cros-Aarteil S."/>
            <person name="Calhoun S."/>
            <person name="Kuo A."/>
            <person name="Mondo S."/>
            <person name="Pangilinan J."/>
            <person name="Riley R."/>
            <person name="LaButti K."/>
            <person name="Andreopoulos B."/>
            <person name="Lipzen A."/>
            <person name="Chen C."/>
            <person name="Yanf M."/>
            <person name="Daum C."/>
            <person name="Ng V."/>
            <person name="Clum A."/>
            <person name="Steindorff A."/>
            <person name="Ohm R."/>
            <person name="Martin F."/>
            <person name="Silar P."/>
            <person name="Natvig D."/>
            <person name="Lalanne C."/>
            <person name="Gautier V."/>
            <person name="Ament-velasquez S.L."/>
            <person name="Kruys A."/>
            <person name="Hutchinson M.I."/>
            <person name="Powell A.J."/>
            <person name="Barry K."/>
            <person name="Miller A.N."/>
            <person name="Grigoriev I.V."/>
            <person name="Debuchy R."/>
            <person name="Gladieux P."/>
            <person name="Thoren M.H."/>
            <person name="Johannesson H."/>
        </authorList>
    </citation>
    <scope>NUCLEOTIDE SEQUENCE</scope>
    <source>
        <strain evidence="1">CBS 232.78</strain>
    </source>
</reference>
<comment type="caution">
    <text evidence="1">The sequence shown here is derived from an EMBL/GenBank/DDBJ whole genome shotgun (WGS) entry which is preliminary data.</text>
</comment>
<dbReference type="Proteomes" id="UP001285441">
    <property type="component" value="Unassembled WGS sequence"/>
</dbReference>
<reference evidence="1" key="1">
    <citation type="journal article" date="2023" name="Mol. Phylogenet. Evol.">
        <title>Genome-scale phylogeny and comparative genomics of the fungal order Sordariales.</title>
        <authorList>
            <person name="Hensen N."/>
            <person name="Bonometti L."/>
            <person name="Westerberg I."/>
            <person name="Brannstrom I.O."/>
            <person name="Guillou S."/>
            <person name="Cros-Aarteil S."/>
            <person name="Calhoun S."/>
            <person name="Haridas S."/>
            <person name="Kuo A."/>
            <person name="Mondo S."/>
            <person name="Pangilinan J."/>
            <person name="Riley R."/>
            <person name="LaButti K."/>
            <person name="Andreopoulos B."/>
            <person name="Lipzen A."/>
            <person name="Chen C."/>
            <person name="Yan M."/>
            <person name="Daum C."/>
            <person name="Ng V."/>
            <person name="Clum A."/>
            <person name="Steindorff A."/>
            <person name="Ohm R.A."/>
            <person name="Martin F."/>
            <person name="Silar P."/>
            <person name="Natvig D.O."/>
            <person name="Lalanne C."/>
            <person name="Gautier V."/>
            <person name="Ament-Velasquez S.L."/>
            <person name="Kruys A."/>
            <person name="Hutchinson M.I."/>
            <person name="Powell A.J."/>
            <person name="Barry K."/>
            <person name="Miller A.N."/>
            <person name="Grigoriev I.V."/>
            <person name="Debuchy R."/>
            <person name="Gladieux P."/>
            <person name="Hiltunen Thoren M."/>
            <person name="Johannesson H."/>
        </authorList>
    </citation>
    <scope>NUCLEOTIDE SEQUENCE</scope>
    <source>
        <strain evidence="1">CBS 232.78</strain>
    </source>
</reference>
<gene>
    <name evidence="1" type="ORF">B0H63DRAFT_399789</name>
</gene>
<evidence type="ECO:0000313" key="2">
    <source>
        <dbReference type="Proteomes" id="UP001285441"/>
    </source>
</evidence>
<dbReference type="AlphaFoldDB" id="A0AAE0KGQ3"/>
<organism evidence="1 2">
    <name type="scientific">Podospora didyma</name>
    <dbReference type="NCBI Taxonomy" id="330526"/>
    <lineage>
        <taxon>Eukaryota</taxon>
        <taxon>Fungi</taxon>
        <taxon>Dikarya</taxon>
        <taxon>Ascomycota</taxon>
        <taxon>Pezizomycotina</taxon>
        <taxon>Sordariomycetes</taxon>
        <taxon>Sordariomycetidae</taxon>
        <taxon>Sordariales</taxon>
        <taxon>Podosporaceae</taxon>
        <taxon>Podospora</taxon>
    </lineage>
</organism>
<dbReference type="EMBL" id="JAULSW010000007">
    <property type="protein sequence ID" value="KAK3375470.1"/>
    <property type="molecule type" value="Genomic_DNA"/>
</dbReference>
<keyword evidence="2" id="KW-1185">Reference proteome</keyword>
<sequence>MIRSRPWTALSKTATMQRRCLHASPFLQVSVITFNKSGSPKLQEALNLLREKIILPTYLSPEQQEQRHKSRNKKKLDTDPITLEIDGEVVKFGFQDRFELPNTWKVFQDIYKNMNTKVDFDNLRPALEGLKKAHRHLPHHAYTKLIAKAYHIDALDTILDCVRAVKKTHFKLDHHEKVATLLTAIQTIAVQSGWKKAELEKALKRTQSILDALEAEPVHKPSAKQNSEKWAFPLYRDPLILSSRLHMAAALAAKHNGGKDVDGVVAKYAQELLSLWPQSAGLGDMYPASGLQNEAYVKYLVDPHSNRTLWVLANVQSGLKLAAQVAEPTLAKELLNRTDAIEKDVQAALAVAQGKAEKNPEYVAVGLEVYKKVNQAGESAA</sequence>
<protein>
    <submittedName>
        <fullName evidence="1">Uncharacterized protein</fullName>
    </submittedName>
</protein>
<accession>A0AAE0KGQ3</accession>
<evidence type="ECO:0000313" key="1">
    <source>
        <dbReference type="EMBL" id="KAK3375470.1"/>
    </source>
</evidence>
<proteinExistence type="predicted"/>
<name>A0AAE0KGQ3_9PEZI</name>